<dbReference type="Pfam" id="PF00229">
    <property type="entry name" value="TNF"/>
    <property type="match status" value="2"/>
</dbReference>
<dbReference type="Gene3D" id="2.60.120.40">
    <property type="match status" value="2"/>
</dbReference>
<keyword evidence="6" id="KW-0325">Glycoprotein</keyword>
<evidence type="ECO:0000313" key="9">
    <source>
        <dbReference type="RefSeq" id="XP_033779288.1"/>
    </source>
</evidence>
<gene>
    <name evidence="9" type="primary">LOC117349802</name>
</gene>
<keyword evidence="3" id="KW-0202">Cytokine</keyword>
<feature type="domain" description="THD" evidence="7">
    <location>
        <begin position="445"/>
        <end position="583"/>
    </location>
</feature>
<evidence type="ECO:0000256" key="6">
    <source>
        <dbReference type="ARBA" id="ARBA00023180"/>
    </source>
</evidence>
<dbReference type="GO" id="GO:0005125">
    <property type="term" value="F:cytokine activity"/>
    <property type="evidence" value="ECO:0007669"/>
    <property type="project" value="UniProtKB-KW"/>
</dbReference>
<evidence type="ECO:0000256" key="1">
    <source>
        <dbReference type="ARBA" id="ARBA00004613"/>
    </source>
</evidence>
<protein>
    <submittedName>
        <fullName evidence="9">Uncharacterized protein LOC117349802</fullName>
    </submittedName>
</protein>
<reference evidence="9" key="1">
    <citation type="submission" date="2025-08" db="UniProtKB">
        <authorList>
            <consortium name="RefSeq"/>
        </authorList>
    </citation>
    <scope>IDENTIFICATION</scope>
</reference>
<evidence type="ECO:0000259" key="7">
    <source>
        <dbReference type="PROSITE" id="PS50049"/>
    </source>
</evidence>
<comment type="similarity">
    <text evidence="2">Belongs to the tumor necrosis factor family.</text>
</comment>
<dbReference type="InterPro" id="IPR008983">
    <property type="entry name" value="Tumour_necrosis_fac-like_dom"/>
</dbReference>
<dbReference type="InterPro" id="IPR006052">
    <property type="entry name" value="TNF_dom"/>
</dbReference>
<dbReference type="GO" id="GO:0006955">
    <property type="term" value="P:immune response"/>
    <property type="evidence" value="ECO:0007669"/>
    <property type="project" value="InterPro"/>
</dbReference>
<dbReference type="OrthoDB" id="6159739at2759"/>
<evidence type="ECO:0000256" key="2">
    <source>
        <dbReference type="ARBA" id="ARBA00008670"/>
    </source>
</evidence>
<dbReference type="GO" id="GO:0016020">
    <property type="term" value="C:membrane"/>
    <property type="evidence" value="ECO:0007669"/>
    <property type="project" value="InterPro"/>
</dbReference>
<evidence type="ECO:0000256" key="5">
    <source>
        <dbReference type="ARBA" id="ARBA00023157"/>
    </source>
</evidence>
<keyword evidence="4" id="KW-0964">Secreted</keyword>
<dbReference type="SMART" id="SM00207">
    <property type="entry name" value="TNF"/>
    <property type="match status" value="1"/>
</dbReference>
<evidence type="ECO:0000256" key="4">
    <source>
        <dbReference type="ARBA" id="ARBA00022525"/>
    </source>
</evidence>
<dbReference type="SUPFAM" id="SSF49842">
    <property type="entry name" value="TNF-like"/>
    <property type="match status" value="2"/>
</dbReference>
<keyword evidence="5" id="KW-1015">Disulfide bond</keyword>
<dbReference type="RefSeq" id="XP_033779288.1">
    <property type="nucleotide sequence ID" value="XM_033923397.1"/>
</dbReference>
<dbReference type="GO" id="GO:0005164">
    <property type="term" value="F:tumor necrosis factor receptor binding"/>
    <property type="evidence" value="ECO:0007669"/>
    <property type="project" value="InterPro"/>
</dbReference>
<proteinExistence type="inferred from homology"/>
<dbReference type="GO" id="GO:0005615">
    <property type="term" value="C:extracellular space"/>
    <property type="evidence" value="ECO:0007669"/>
    <property type="project" value="UniProtKB-KW"/>
</dbReference>
<dbReference type="PROSITE" id="PS50049">
    <property type="entry name" value="THD_2"/>
    <property type="match status" value="2"/>
</dbReference>
<organism evidence="8 9">
    <name type="scientific">Geotrypetes seraphini</name>
    <name type="common">Gaboon caecilian</name>
    <name type="synonym">Caecilia seraphini</name>
    <dbReference type="NCBI Taxonomy" id="260995"/>
    <lineage>
        <taxon>Eukaryota</taxon>
        <taxon>Metazoa</taxon>
        <taxon>Chordata</taxon>
        <taxon>Craniata</taxon>
        <taxon>Vertebrata</taxon>
        <taxon>Euteleostomi</taxon>
        <taxon>Amphibia</taxon>
        <taxon>Gymnophiona</taxon>
        <taxon>Geotrypetes</taxon>
    </lineage>
</organism>
<feature type="domain" description="THD" evidence="7">
    <location>
        <begin position="112"/>
        <end position="252"/>
    </location>
</feature>
<dbReference type="InParanoid" id="A0A6P8PWT7"/>
<comment type="subcellular location">
    <subcellularLocation>
        <location evidence="1">Secreted</location>
    </subcellularLocation>
</comment>
<accession>A0A6P8PWT7</accession>
<sequence length="583" mass="65316">MHREEGRRVRRGSRGAALLPLGLAGVALLLASLSLLLAAASWARSLRLSRASPRQDLMEDDMEDQGMVHFGTGWDREQFLYRYSQERKARQRRTAPRNKNQRNRKQALVTVAAAHYEVKSGSAAEMQAGKDGIIREWTEVRLNATNPLRYDSRRGEFIVTRKGLYYLYCQVHFNEGKSVYMKLDLWLDGVVTFRCLEEFSATAASVQEAEIKACQVSGLLLLQPDSLIAVRTIPQVSLKTSRSLTYFGLFQVHRLNKKFCSLCFAYRKWKHKFGIGTDNSSRCPCITARQERGEQGETAEGIGQVSTCSKAHLQQGSLPESWLLSNCPAIMSLEESESEGCRLSVALWLGLGSFLGLQLCLLALLSQGVYLASLQRELAQLREEIEARRYAVGAKDANPGTGKGAQGFTGAPSSDGILELPYLSWSRKRRETSTGKTHRSKKRQSIIHLSPISSFSELTDMTEIAWKTSLSQGSSFDVRGKTISVRDPGFYFIYSQVLFHDNTFTMGHMVTVTRMVGGFESHDEILFRCVQSMPQDKDRAYNSCYSGGVYKLHQGDIIKLLIPRSNATIDMRSHATFLGLTKL</sequence>
<dbReference type="PANTHER" id="PTHR15151">
    <property type="entry name" value="PROTEIN EIGER"/>
    <property type="match status" value="1"/>
</dbReference>
<dbReference type="GeneID" id="117349802"/>
<dbReference type="PANTHER" id="PTHR15151:SF12">
    <property type="entry name" value="TUMOR NECROSIS FACTOR LIGAND SUPERFAMILY MEMBER 13"/>
    <property type="match status" value="1"/>
</dbReference>
<evidence type="ECO:0000256" key="3">
    <source>
        <dbReference type="ARBA" id="ARBA00022514"/>
    </source>
</evidence>
<dbReference type="GO" id="GO:0030890">
    <property type="term" value="P:positive regulation of B cell proliferation"/>
    <property type="evidence" value="ECO:0007669"/>
    <property type="project" value="TreeGrafter"/>
</dbReference>
<dbReference type="AlphaFoldDB" id="A0A6P8PWT7"/>
<name>A0A6P8PWT7_GEOSA</name>
<dbReference type="InterPro" id="IPR051748">
    <property type="entry name" value="TNF_Ligand_Superfamily"/>
</dbReference>
<dbReference type="Proteomes" id="UP000515159">
    <property type="component" value="Chromosome 16"/>
</dbReference>
<dbReference type="KEGG" id="gsh:117349802"/>
<dbReference type="GO" id="GO:0048298">
    <property type="term" value="P:positive regulation of isotype switching to IgA isotypes"/>
    <property type="evidence" value="ECO:0007669"/>
    <property type="project" value="TreeGrafter"/>
</dbReference>
<evidence type="ECO:0000313" key="8">
    <source>
        <dbReference type="Proteomes" id="UP000515159"/>
    </source>
</evidence>
<keyword evidence="8" id="KW-1185">Reference proteome</keyword>